<feature type="compositionally biased region" description="Low complexity" evidence="1">
    <location>
        <begin position="524"/>
        <end position="539"/>
    </location>
</feature>
<accession>A0ABD2QDR8</accession>
<keyword evidence="2" id="KW-0282">Flagellum</keyword>
<keyword evidence="2" id="KW-0966">Cell projection</keyword>
<comment type="caution">
    <text evidence="2">The sequence shown here is derived from an EMBL/GenBank/DDBJ whole genome shotgun (WGS) entry which is preliminary data.</text>
</comment>
<gene>
    <name evidence="2" type="primary">TTC40_1</name>
    <name evidence="2" type="ORF">Ciccas_003641</name>
</gene>
<dbReference type="EMBL" id="JBJKFK010000343">
    <property type="protein sequence ID" value="KAL3317694.1"/>
    <property type="molecule type" value="Genomic_DNA"/>
</dbReference>
<feature type="non-terminal residue" evidence="2">
    <location>
        <position position="672"/>
    </location>
</feature>
<keyword evidence="2" id="KW-0969">Cilium</keyword>
<dbReference type="AlphaFoldDB" id="A0ABD2QDR8"/>
<evidence type="ECO:0000313" key="3">
    <source>
        <dbReference type="Proteomes" id="UP001626550"/>
    </source>
</evidence>
<sequence>MLYSRRMVEAYDSAGILNPIKDQLINKLANVTSKFIQFRIDKLDFRSKRKRSAVNTQSESNNLNSEQSIETGSLKQRDKELIRNLVQVYLIQAETLIALLDAQPSRPSFGQVMRPAPPWNSDTCKTENMSETTDMFHERHKAMALAAEQELRLKSTEWEKYWDWVDVVQNKIVESFILAIDNALITNQPWLLRNIGVSIWNYALPATKSGYVNFLTPLFLKIVESSQVMAQRQMNDIIEDPVWSFKQSCLPIDLYVNFVVIAGHGLIQPWLPKSESFHESQEASRKVSISLNKGQKTMKPAPTNQKSISVHQIPAEGLQDVKNALELALQADNHITRRILQTGDSRAVTASNSTLETAEAMSPLFLDGSENSISLCARIRLIELVLICRQLMSPAPLARNLLIADIKVLKESSLELTSEGSTETTKHESEFIVDPVESGRVQAILMNKMLWKSFSDRFSTEWQLVTRKILALSDQAVTHVSKRPSLAASNFKPQLPIFKDCPTANDVFIAMKNSFISGTRGIYGSRKSSGSRGSSSGSKNLDAKSQRLHGMAEISSELELWVNLARIYFIQENWSTVVQLSDLVKSKAFYNRSDQTSEPGRQIAFWSAQLLLLGSLANLQLSVQNKQQSRGASVSPNKVRKGASQEDKIGVHFSDADLFSQCEQGLYNCVKF</sequence>
<protein>
    <submittedName>
        <fullName evidence="2">Cilia- and flagella-associated protein 46</fullName>
    </submittedName>
</protein>
<organism evidence="2 3">
    <name type="scientific">Cichlidogyrus casuarinus</name>
    <dbReference type="NCBI Taxonomy" id="1844966"/>
    <lineage>
        <taxon>Eukaryota</taxon>
        <taxon>Metazoa</taxon>
        <taxon>Spiralia</taxon>
        <taxon>Lophotrochozoa</taxon>
        <taxon>Platyhelminthes</taxon>
        <taxon>Monogenea</taxon>
        <taxon>Monopisthocotylea</taxon>
        <taxon>Dactylogyridea</taxon>
        <taxon>Ancyrocephalidae</taxon>
        <taxon>Cichlidogyrus</taxon>
    </lineage>
</organism>
<evidence type="ECO:0000256" key="1">
    <source>
        <dbReference type="SAM" id="MobiDB-lite"/>
    </source>
</evidence>
<proteinExistence type="predicted"/>
<keyword evidence="3" id="KW-1185">Reference proteome</keyword>
<reference evidence="2 3" key="1">
    <citation type="submission" date="2024-11" db="EMBL/GenBank/DDBJ databases">
        <title>Adaptive evolution of stress response genes in parasites aligns with host niche diversity.</title>
        <authorList>
            <person name="Hahn C."/>
            <person name="Resl P."/>
        </authorList>
    </citation>
    <scope>NUCLEOTIDE SEQUENCE [LARGE SCALE GENOMIC DNA]</scope>
    <source>
        <strain evidence="2">EGGRZ-B1_66</strain>
        <tissue evidence="2">Body</tissue>
    </source>
</reference>
<feature type="region of interest" description="Disordered" evidence="1">
    <location>
        <begin position="524"/>
        <end position="544"/>
    </location>
</feature>
<name>A0ABD2QDR8_9PLAT</name>
<dbReference type="Proteomes" id="UP001626550">
    <property type="component" value="Unassembled WGS sequence"/>
</dbReference>
<evidence type="ECO:0000313" key="2">
    <source>
        <dbReference type="EMBL" id="KAL3317694.1"/>
    </source>
</evidence>
<feature type="compositionally biased region" description="Low complexity" evidence="1">
    <location>
        <begin position="55"/>
        <end position="68"/>
    </location>
</feature>
<feature type="region of interest" description="Disordered" evidence="1">
    <location>
        <begin position="51"/>
        <end position="71"/>
    </location>
</feature>